<gene>
    <name evidence="1" type="ORF">FRY74_03780</name>
</gene>
<dbReference type="InterPro" id="IPR016024">
    <property type="entry name" value="ARM-type_fold"/>
</dbReference>
<proteinExistence type="predicted"/>
<dbReference type="PROSITE" id="PS50077">
    <property type="entry name" value="HEAT_REPEAT"/>
    <property type="match status" value="1"/>
</dbReference>
<accession>A0A5C6RY55</accession>
<protein>
    <recommendedName>
        <fullName evidence="3">DNA alkylation repair protein</fullName>
    </recommendedName>
</protein>
<dbReference type="OrthoDB" id="9797162at2"/>
<name>A0A5C6RY55_9FLAO</name>
<dbReference type="EMBL" id="VOOS01000001">
    <property type="protein sequence ID" value="TXB67318.1"/>
    <property type="molecule type" value="Genomic_DNA"/>
</dbReference>
<dbReference type="Proteomes" id="UP000321721">
    <property type="component" value="Unassembled WGS sequence"/>
</dbReference>
<keyword evidence="2" id="KW-1185">Reference proteome</keyword>
<reference evidence="1 2" key="1">
    <citation type="submission" date="2019-08" db="EMBL/GenBank/DDBJ databases">
        <title>Genome of Vicingus serpentipes NCIMB 15042.</title>
        <authorList>
            <person name="Bowman J.P."/>
        </authorList>
    </citation>
    <scope>NUCLEOTIDE SEQUENCE [LARGE SCALE GENOMIC DNA]</scope>
    <source>
        <strain evidence="1 2">NCIMB 15042</strain>
    </source>
</reference>
<dbReference type="RefSeq" id="WP_147098741.1">
    <property type="nucleotide sequence ID" value="NZ_VOOS01000001.1"/>
</dbReference>
<evidence type="ECO:0000313" key="2">
    <source>
        <dbReference type="Proteomes" id="UP000321721"/>
    </source>
</evidence>
<dbReference type="Gene3D" id="1.25.40.290">
    <property type="entry name" value="ARM repeat domains"/>
    <property type="match status" value="1"/>
</dbReference>
<dbReference type="SUPFAM" id="SSF48371">
    <property type="entry name" value="ARM repeat"/>
    <property type="match status" value="1"/>
</dbReference>
<sequence length="359" mass="41359">MNLKDVYNKEFVIKLAHEINLIFPAFDCKGFIDAIINKTWEEKELKERMRFVSNAIHDYLSIEYKKQIELLIKVAPKFGGLQGLIFPDFVQVYGLNDFPTSIYALEVFTQYSSSEFAIRPFIETYPNEAIQQLLVWSKSENHHVRRLASEGSRPKLPWAPALKEFIINPEPVIPILDNLKNDDSEYVRKSVANHLNDITKTQPELVLALVKEWIGQTANTDWIIKHGLRTLLKKGDKNALAIFKLHDASNLSIKDLIVNKKSIAIGEDLFFNFTLLNDSNRVRNIRVEYKIAYIKANGSISKKVFQLSQLTIEKGVSKSFKRKQRFTDFTTRKHYPGLHEVIIVVNGEDKCSIAFELTK</sequence>
<organism evidence="1 2">
    <name type="scientific">Vicingus serpentipes</name>
    <dbReference type="NCBI Taxonomy" id="1926625"/>
    <lineage>
        <taxon>Bacteria</taxon>
        <taxon>Pseudomonadati</taxon>
        <taxon>Bacteroidota</taxon>
        <taxon>Flavobacteriia</taxon>
        <taxon>Flavobacteriales</taxon>
        <taxon>Vicingaceae</taxon>
        <taxon>Vicingus</taxon>
    </lineage>
</organism>
<dbReference type="AlphaFoldDB" id="A0A5C6RY55"/>
<dbReference type="InterPro" id="IPR021133">
    <property type="entry name" value="HEAT_type_2"/>
</dbReference>
<dbReference type="InterPro" id="IPR014825">
    <property type="entry name" value="DNA_alkylation"/>
</dbReference>
<dbReference type="Pfam" id="PF08713">
    <property type="entry name" value="DNA_alkylation"/>
    <property type="match status" value="1"/>
</dbReference>
<evidence type="ECO:0008006" key="3">
    <source>
        <dbReference type="Google" id="ProtNLM"/>
    </source>
</evidence>
<evidence type="ECO:0000313" key="1">
    <source>
        <dbReference type="EMBL" id="TXB67318.1"/>
    </source>
</evidence>
<comment type="caution">
    <text evidence="1">The sequence shown here is derived from an EMBL/GenBank/DDBJ whole genome shotgun (WGS) entry which is preliminary data.</text>
</comment>